<dbReference type="RefSeq" id="WP_263335305.1">
    <property type="nucleotide sequence ID" value="NZ_JAOVQO010000007.1"/>
</dbReference>
<organism evidence="1 2">
    <name type="scientific">Albidovulum salinarum</name>
    <dbReference type="NCBI Taxonomy" id="2984153"/>
    <lineage>
        <taxon>Bacteria</taxon>
        <taxon>Pseudomonadati</taxon>
        <taxon>Pseudomonadota</taxon>
        <taxon>Alphaproteobacteria</taxon>
        <taxon>Rhodobacterales</taxon>
        <taxon>Paracoccaceae</taxon>
        <taxon>Albidovulum</taxon>
    </lineage>
</organism>
<proteinExistence type="predicted"/>
<name>A0ABT2X8U9_9RHOB</name>
<accession>A0ABT2X8U9</accession>
<dbReference type="Proteomes" id="UP001209535">
    <property type="component" value="Unassembled WGS sequence"/>
</dbReference>
<reference evidence="1 2" key="1">
    <citation type="submission" date="2022-10" db="EMBL/GenBank/DDBJ databases">
        <title>Defluviimonas sp. nov., isolated from ocean surface sediments.</title>
        <authorList>
            <person name="He W."/>
            <person name="Wang L."/>
            <person name="Zhang D.-F."/>
        </authorList>
    </citation>
    <scope>NUCLEOTIDE SEQUENCE [LARGE SCALE GENOMIC DNA]</scope>
    <source>
        <strain evidence="1 2">WL0024</strain>
    </source>
</reference>
<keyword evidence="2" id="KW-1185">Reference proteome</keyword>
<evidence type="ECO:0000313" key="2">
    <source>
        <dbReference type="Proteomes" id="UP001209535"/>
    </source>
</evidence>
<protein>
    <submittedName>
        <fullName evidence="1">Uncharacterized protein</fullName>
    </submittedName>
</protein>
<gene>
    <name evidence="1" type="ORF">OEZ60_09215</name>
</gene>
<comment type="caution">
    <text evidence="1">The sequence shown here is derived from an EMBL/GenBank/DDBJ whole genome shotgun (WGS) entry which is preliminary data.</text>
</comment>
<sequence>MVALYDKLSGASNVLVLSQESPKADMDGAASRTACFAGHRDAGSRAPFETPCGDVALPAGGANPEAAAG</sequence>
<dbReference type="EMBL" id="JAOVQO010000007">
    <property type="protein sequence ID" value="MCU9848185.1"/>
    <property type="molecule type" value="Genomic_DNA"/>
</dbReference>
<evidence type="ECO:0000313" key="1">
    <source>
        <dbReference type="EMBL" id="MCU9848185.1"/>
    </source>
</evidence>